<reference evidence="2" key="1">
    <citation type="submission" date="2021-01" db="EMBL/GenBank/DDBJ databases">
        <authorList>
            <person name="Zahm M."/>
            <person name="Roques C."/>
            <person name="Cabau C."/>
            <person name="Klopp C."/>
            <person name="Donnadieu C."/>
            <person name="Jouanno E."/>
            <person name="Lampietro C."/>
            <person name="Louis A."/>
            <person name="Herpin A."/>
            <person name="Echchiki A."/>
            <person name="Berthelot C."/>
            <person name="Parey E."/>
            <person name="Roest-Crollius H."/>
            <person name="Braasch I."/>
            <person name="Postlethwait J."/>
            <person name="Bobe J."/>
            <person name="Montfort J."/>
            <person name="Bouchez O."/>
            <person name="Begum T."/>
            <person name="Mejri S."/>
            <person name="Adams A."/>
            <person name="Chen W.-J."/>
            <person name="Guiguen Y."/>
        </authorList>
    </citation>
    <scope>NUCLEOTIDE SEQUENCE</scope>
    <source>
        <strain evidence="2">YG-15Mar2019-1</strain>
        <tissue evidence="2">Brain</tissue>
    </source>
</reference>
<name>A0A9D3PTE3_MEGAT</name>
<evidence type="ECO:0000256" key="1">
    <source>
        <dbReference type="SAM" id="MobiDB-lite"/>
    </source>
</evidence>
<dbReference type="Proteomes" id="UP001046870">
    <property type="component" value="Chromosome 13"/>
</dbReference>
<organism evidence="2 3">
    <name type="scientific">Megalops atlanticus</name>
    <name type="common">Tarpon</name>
    <name type="synonym">Clupea gigantea</name>
    <dbReference type="NCBI Taxonomy" id="7932"/>
    <lineage>
        <taxon>Eukaryota</taxon>
        <taxon>Metazoa</taxon>
        <taxon>Chordata</taxon>
        <taxon>Craniata</taxon>
        <taxon>Vertebrata</taxon>
        <taxon>Euteleostomi</taxon>
        <taxon>Actinopterygii</taxon>
        <taxon>Neopterygii</taxon>
        <taxon>Teleostei</taxon>
        <taxon>Elopiformes</taxon>
        <taxon>Megalopidae</taxon>
        <taxon>Megalops</taxon>
    </lineage>
</organism>
<proteinExistence type="predicted"/>
<keyword evidence="3" id="KW-1185">Reference proteome</keyword>
<gene>
    <name evidence="2" type="ORF">MATL_G00161980</name>
</gene>
<evidence type="ECO:0000313" key="2">
    <source>
        <dbReference type="EMBL" id="KAG7466167.1"/>
    </source>
</evidence>
<evidence type="ECO:0000313" key="3">
    <source>
        <dbReference type="Proteomes" id="UP001046870"/>
    </source>
</evidence>
<dbReference type="AlphaFoldDB" id="A0A9D3PTE3"/>
<comment type="caution">
    <text evidence="2">The sequence shown here is derived from an EMBL/GenBank/DDBJ whole genome shotgun (WGS) entry which is preliminary data.</text>
</comment>
<dbReference type="EMBL" id="JAFDVH010000013">
    <property type="protein sequence ID" value="KAG7466167.1"/>
    <property type="molecule type" value="Genomic_DNA"/>
</dbReference>
<protein>
    <submittedName>
        <fullName evidence="2">Uncharacterized protein</fullName>
    </submittedName>
</protein>
<feature type="region of interest" description="Disordered" evidence="1">
    <location>
        <begin position="88"/>
        <end position="108"/>
    </location>
</feature>
<accession>A0A9D3PTE3</accession>
<sequence>MRSSDQTELCVGQSASLWAGRDRKGVWQDRTLELWIWEGGGSVLRAGGWRLSGAARRLSAGAEGLGGSVCARVCRFVCERVDTLPDWRSLTPQQTETQERRNQAETAD</sequence>
<feature type="compositionally biased region" description="Basic and acidic residues" evidence="1">
    <location>
        <begin position="97"/>
        <end position="108"/>
    </location>
</feature>